<keyword evidence="3 5" id="KW-0378">Hydrolase</keyword>
<dbReference type="GO" id="GO:0008855">
    <property type="term" value="F:exodeoxyribonuclease VII activity"/>
    <property type="evidence" value="ECO:0007669"/>
    <property type="project" value="UniProtKB-UniRule"/>
</dbReference>
<comment type="caution">
    <text evidence="9">The sequence shown here is derived from an EMBL/GenBank/DDBJ whole genome shotgun (WGS) entry which is preliminary data.</text>
</comment>
<keyword evidence="4 5" id="KW-0269">Exonuclease</keyword>
<dbReference type="Pfam" id="PF13742">
    <property type="entry name" value="tRNA_anti_2"/>
    <property type="match status" value="1"/>
</dbReference>
<feature type="domain" description="Exonuclease VII large subunit C-terminal" evidence="7">
    <location>
        <begin position="126"/>
        <end position="435"/>
    </location>
</feature>
<evidence type="ECO:0000256" key="2">
    <source>
        <dbReference type="ARBA" id="ARBA00022722"/>
    </source>
</evidence>
<dbReference type="GO" id="GO:0009318">
    <property type="term" value="C:exodeoxyribonuclease VII complex"/>
    <property type="evidence" value="ECO:0007669"/>
    <property type="project" value="UniProtKB-UniRule"/>
</dbReference>
<dbReference type="PANTHER" id="PTHR30008:SF0">
    <property type="entry name" value="EXODEOXYRIBONUCLEASE 7 LARGE SUBUNIT"/>
    <property type="match status" value="1"/>
</dbReference>
<evidence type="ECO:0000259" key="7">
    <source>
        <dbReference type="Pfam" id="PF02601"/>
    </source>
</evidence>
<evidence type="ECO:0000256" key="6">
    <source>
        <dbReference type="RuleBase" id="RU004355"/>
    </source>
</evidence>
<comment type="function">
    <text evidence="5">Bidirectionally degrades single-stranded DNA into large acid-insoluble oligonucleotides, which are then degraded further into small acid-soluble oligonucleotides.</text>
</comment>
<keyword evidence="10" id="KW-1185">Reference proteome</keyword>
<dbReference type="GO" id="GO:0006308">
    <property type="term" value="P:DNA catabolic process"/>
    <property type="evidence" value="ECO:0007669"/>
    <property type="project" value="UniProtKB-UniRule"/>
</dbReference>
<dbReference type="GO" id="GO:0005737">
    <property type="term" value="C:cytoplasm"/>
    <property type="evidence" value="ECO:0007669"/>
    <property type="project" value="UniProtKB-SubCell"/>
</dbReference>
<comment type="subunit">
    <text evidence="5">Heterooligomer composed of large and small subunits.</text>
</comment>
<dbReference type="InterPro" id="IPR020579">
    <property type="entry name" value="Exonuc_VII_lsu_C"/>
</dbReference>
<sequence length="450" mass="50980">MAQEYLTVTALTKYLKRKFDADPYLERVYLTGEISNFRRRPNHQYFSLKDDGAKLSVVMFKGAFDKLKFQPEEGMKVMAVGRITLYEASGNYQMMIEHMEPDGVGALYQAYEQLKQTLSAEGLFTAPKQPLPRYPKRIAVLTSPSGAVIRDIITTTQRRYPIAQIVLFPTVVQGNKAADDVVRNIARVEADGQFDTMIIGRGGGSIEDLWPFNEERVARAIFAAKTPVISSVGHETDTTIADLVADVRAATPTAAAELAVPVLAEEILRIEEKQARLSQAFMHQIQRKQERYQRAIGSYVFRQPERLYEAQSIKLDQLQQRMNQGLQAMLFEKDKQARSVIHRLEQQQLQSRIKSAQQEVTYLSQRLNKSMKDVYTAKENRLLQAIQSLDLLSPLKIMGRGYTYTTKEDQVVKTATDVAIGDRLQIHYQDGLAEVEVLTIEGEEHGKSNI</sequence>
<evidence type="ECO:0000259" key="8">
    <source>
        <dbReference type="Pfam" id="PF13742"/>
    </source>
</evidence>
<dbReference type="OrthoDB" id="9802795at2"/>
<feature type="domain" description="OB-fold nucleic acid binding" evidence="8">
    <location>
        <begin position="6"/>
        <end position="100"/>
    </location>
</feature>
<organism evidence="9 10">
    <name type="scientific">Candidatus Enterococcus testudinis</name>
    <dbReference type="NCBI Taxonomy" id="1834191"/>
    <lineage>
        <taxon>Bacteria</taxon>
        <taxon>Bacillati</taxon>
        <taxon>Bacillota</taxon>
        <taxon>Bacilli</taxon>
        <taxon>Lactobacillales</taxon>
        <taxon>Enterococcaceae</taxon>
        <taxon>Enterococcus</taxon>
    </lineage>
</organism>
<dbReference type="EMBL" id="NGKU01000001">
    <property type="protein sequence ID" value="OTN76086.1"/>
    <property type="molecule type" value="Genomic_DNA"/>
</dbReference>
<dbReference type="InterPro" id="IPR003753">
    <property type="entry name" value="Exonuc_VII_L"/>
</dbReference>
<evidence type="ECO:0000256" key="1">
    <source>
        <dbReference type="ARBA" id="ARBA00022490"/>
    </source>
</evidence>
<dbReference type="AlphaFoldDB" id="A0A242A4X3"/>
<keyword evidence="1 5" id="KW-0963">Cytoplasm</keyword>
<dbReference type="EC" id="3.1.11.6" evidence="5"/>
<evidence type="ECO:0000313" key="9">
    <source>
        <dbReference type="EMBL" id="OTN76086.1"/>
    </source>
</evidence>
<gene>
    <name evidence="5" type="primary">xseA</name>
    <name evidence="9" type="ORF">A5886_001163</name>
</gene>
<evidence type="ECO:0000256" key="4">
    <source>
        <dbReference type="ARBA" id="ARBA00022839"/>
    </source>
</evidence>
<comment type="subcellular location">
    <subcellularLocation>
        <location evidence="5 6">Cytoplasm</location>
    </subcellularLocation>
</comment>
<proteinExistence type="inferred from homology"/>
<dbReference type="CDD" id="cd04489">
    <property type="entry name" value="ExoVII_LU_OBF"/>
    <property type="match status" value="1"/>
</dbReference>
<accession>A0A242A4X3</accession>
<dbReference type="Pfam" id="PF02601">
    <property type="entry name" value="Exonuc_VII_L"/>
    <property type="match status" value="1"/>
</dbReference>
<dbReference type="Proteomes" id="UP000195043">
    <property type="component" value="Unassembled WGS sequence"/>
</dbReference>
<dbReference type="PANTHER" id="PTHR30008">
    <property type="entry name" value="EXODEOXYRIBONUCLEASE 7 LARGE SUBUNIT"/>
    <property type="match status" value="1"/>
</dbReference>
<reference evidence="9 10" key="1">
    <citation type="submission" date="2017-05" db="EMBL/GenBank/DDBJ databases">
        <title>The Genome Sequence of Enterococcus sp. 8G7_MSG3316.</title>
        <authorList>
            <consortium name="The Broad Institute Genomics Platform"/>
            <consortium name="The Broad Institute Genomic Center for Infectious Diseases"/>
            <person name="Earl A."/>
            <person name="Manson A."/>
            <person name="Schwartman J."/>
            <person name="Gilmore M."/>
            <person name="Abouelleil A."/>
            <person name="Cao P."/>
            <person name="Chapman S."/>
            <person name="Cusick C."/>
            <person name="Shea T."/>
            <person name="Young S."/>
            <person name="Neafsey D."/>
            <person name="Nusbaum C."/>
            <person name="Birren B."/>
        </authorList>
    </citation>
    <scope>NUCLEOTIDE SEQUENCE [LARGE SCALE GENOMIC DNA]</scope>
    <source>
        <strain evidence="9 10">8G7_MSG3316</strain>
    </source>
</reference>
<dbReference type="InterPro" id="IPR025824">
    <property type="entry name" value="OB-fold_nuc-bd_dom"/>
</dbReference>
<comment type="catalytic activity">
    <reaction evidence="5 6">
        <text>Exonucleolytic cleavage in either 5'- to 3'- or 3'- to 5'-direction to yield nucleoside 5'-phosphates.</text>
        <dbReference type="EC" id="3.1.11.6"/>
    </reaction>
</comment>
<dbReference type="STRING" id="1834191.A5886_001163"/>
<name>A0A242A4X3_9ENTE</name>
<protein>
    <recommendedName>
        <fullName evidence="5">Exodeoxyribonuclease 7 large subunit</fullName>
        <ecNumber evidence="5">3.1.11.6</ecNumber>
    </recommendedName>
    <alternativeName>
        <fullName evidence="5">Exodeoxyribonuclease VII large subunit</fullName>
        <shortName evidence="5">Exonuclease VII large subunit</shortName>
    </alternativeName>
</protein>
<dbReference type="NCBIfam" id="TIGR00237">
    <property type="entry name" value="xseA"/>
    <property type="match status" value="1"/>
</dbReference>
<evidence type="ECO:0000313" key="10">
    <source>
        <dbReference type="Proteomes" id="UP000195043"/>
    </source>
</evidence>
<comment type="similarity">
    <text evidence="5 6">Belongs to the XseA family.</text>
</comment>
<keyword evidence="2 5" id="KW-0540">Nuclease</keyword>
<dbReference type="RefSeq" id="WP_086274078.1">
    <property type="nucleotide sequence ID" value="NZ_NGKU01000001.1"/>
</dbReference>
<evidence type="ECO:0000256" key="3">
    <source>
        <dbReference type="ARBA" id="ARBA00022801"/>
    </source>
</evidence>
<dbReference type="GO" id="GO:0003676">
    <property type="term" value="F:nucleic acid binding"/>
    <property type="evidence" value="ECO:0007669"/>
    <property type="project" value="InterPro"/>
</dbReference>
<evidence type="ECO:0000256" key="5">
    <source>
        <dbReference type="HAMAP-Rule" id="MF_00378"/>
    </source>
</evidence>
<dbReference type="HAMAP" id="MF_00378">
    <property type="entry name" value="Exonuc_7_L"/>
    <property type="match status" value="1"/>
</dbReference>